<feature type="chain" id="PRO_5040997841" evidence="1">
    <location>
        <begin position="25"/>
        <end position="484"/>
    </location>
</feature>
<reference evidence="2" key="2">
    <citation type="journal article" date="2023" name="IMA Fungus">
        <title>Comparative genomic study of the Penicillium genus elucidates a diverse pangenome and 15 lateral gene transfer events.</title>
        <authorList>
            <person name="Petersen C."/>
            <person name="Sorensen T."/>
            <person name="Nielsen M.R."/>
            <person name="Sondergaard T.E."/>
            <person name="Sorensen J.L."/>
            <person name="Fitzpatrick D.A."/>
            <person name="Frisvad J.C."/>
            <person name="Nielsen K.L."/>
        </authorList>
    </citation>
    <scope>NUCLEOTIDE SEQUENCE</scope>
    <source>
        <strain evidence="2">IBT 21472</strain>
    </source>
</reference>
<dbReference type="CDD" id="cd11577">
    <property type="entry name" value="GH71"/>
    <property type="match status" value="1"/>
</dbReference>
<feature type="signal peptide" evidence="1">
    <location>
        <begin position="1"/>
        <end position="24"/>
    </location>
</feature>
<evidence type="ECO:0000313" key="2">
    <source>
        <dbReference type="EMBL" id="KAJ5318701.1"/>
    </source>
</evidence>
<dbReference type="AlphaFoldDB" id="A0A9W9U693"/>
<dbReference type="Pfam" id="PF03659">
    <property type="entry name" value="Glyco_hydro_71"/>
    <property type="match status" value="1"/>
</dbReference>
<protein>
    <submittedName>
        <fullName evidence="2">CAZyme family GH71</fullName>
    </submittedName>
</protein>
<reference evidence="2" key="1">
    <citation type="submission" date="2022-12" db="EMBL/GenBank/DDBJ databases">
        <authorList>
            <person name="Petersen C."/>
        </authorList>
    </citation>
    <scope>NUCLEOTIDE SEQUENCE</scope>
    <source>
        <strain evidence="2">IBT 21472</strain>
    </source>
</reference>
<keyword evidence="1" id="KW-0732">Signal</keyword>
<proteinExistence type="predicted"/>
<dbReference type="Proteomes" id="UP001147746">
    <property type="component" value="Unassembled WGS sequence"/>
</dbReference>
<name>A0A9W9U693_9EURO</name>
<organism evidence="2 3">
    <name type="scientific">Penicillium atrosanguineum</name>
    <dbReference type="NCBI Taxonomy" id="1132637"/>
    <lineage>
        <taxon>Eukaryota</taxon>
        <taxon>Fungi</taxon>
        <taxon>Dikarya</taxon>
        <taxon>Ascomycota</taxon>
        <taxon>Pezizomycotina</taxon>
        <taxon>Eurotiomycetes</taxon>
        <taxon>Eurotiomycetidae</taxon>
        <taxon>Eurotiales</taxon>
        <taxon>Aspergillaceae</taxon>
        <taxon>Penicillium</taxon>
    </lineage>
</organism>
<accession>A0A9W9U693</accession>
<comment type="caution">
    <text evidence="2">The sequence shown here is derived from an EMBL/GenBank/DDBJ whole genome shotgun (WGS) entry which is preliminary data.</text>
</comment>
<dbReference type="Gene3D" id="3.20.20.80">
    <property type="entry name" value="Glycosidases"/>
    <property type="match status" value="1"/>
</dbReference>
<evidence type="ECO:0000313" key="3">
    <source>
        <dbReference type="Proteomes" id="UP001147746"/>
    </source>
</evidence>
<gene>
    <name evidence="2" type="ORF">N7476_005121</name>
</gene>
<dbReference type="GO" id="GO:0051118">
    <property type="term" value="F:glucan endo-1,3-alpha-glucosidase activity"/>
    <property type="evidence" value="ECO:0007669"/>
    <property type="project" value="InterPro"/>
</dbReference>
<dbReference type="EMBL" id="JAPZBO010000004">
    <property type="protein sequence ID" value="KAJ5318701.1"/>
    <property type="molecule type" value="Genomic_DNA"/>
</dbReference>
<sequence>MVSTASLLVSIYALGLWAAQLANASHYSYSQTRQETNRLVFAHYMVGVTSNRRTTTDWDEDMQRANQLGIDAFALNIGVDSYTDQQLGFAYQSAARNSMKVFLSFDFNWWSTSQAAEIGEKIAQYATWPAQLTVDNKVFVSSFAGDGLDVVAVRGAAGVPIFFAPNFHPGSGADITSVDGLFNWMSWANNGRNKAPTQNSNISVSAGDQAYLAALAGRAYIAPVSPWFFTHYGPEVSYSKNWVFPSDLLWYNRWRDLLALQPRFIEIVTWNDYGESHYTGPLHSLHTDDGSSKWVNDMPHGGWLEMAQPFIKAFKAGASSPNRYITSDQLIYWYRPTLRNQNCDPTDTCMIPADNSSGNYFLGRPDGWESLQDAIFVVSLLQSPALVQINSGGKLHHYTAPAGAFAQAVQLNTGPQTFSVHRNGQTILVGTSLKQVINGCVCGLYNFNAYGRSYAQSQPWKSMVLIRSFSWKSPTGTRGSTSIR</sequence>
<dbReference type="InterPro" id="IPR005197">
    <property type="entry name" value="Glyco_hydro_71"/>
</dbReference>
<keyword evidence="3" id="KW-1185">Reference proteome</keyword>
<evidence type="ECO:0000256" key="1">
    <source>
        <dbReference type="SAM" id="SignalP"/>
    </source>
</evidence>